<evidence type="ECO:0000313" key="2">
    <source>
        <dbReference type="EMBL" id="KYN26710.1"/>
    </source>
</evidence>
<accession>A0A151JLP6</accession>
<dbReference type="Proteomes" id="UP000078492">
    <property type="component" value="Unassembled WGS sequence"/>
</dbReference>
<feature type="non-terminal residue" evidence="2">
    <location>
        <position position="1"/>
    </location>
</feature>
<gene>
    <name evidence="2" type="ORF">ALC57_03936</name>
</gene>
<feature type="compositionally biased region" description="Basic and acidic residues" evidence="1">
    <location>
        <begin position="71"/>
        <end position="80"/>
    </location>
</feature>
<dbReference type="AlphaFoldDB" id="A0A151JLP6"/>
<evidence type="ECO:0000313" key="3">
    <source>
        <dbReference type="Proteomes" id="UP000078492"/>
    </source>
</evidence>
<feature type="region of interest" description="Disordered" evidence="1">
    <location>
        <begin position="1"/>
        <end position="21"/>
    </location>
</feature>
<reference evidence="2 3" key="1">
    <citation type="submission" date="2015-09" db="EMBL/GenBank/DDBJ databases">
        <title>Trachymyrmex cornetzi WGS genome.</title>
        <authorList>
            <person name="Nygaard S."/>
            <person name="Hu H."/>
            <person name="Boomsma J."/>
            <person name="Zhang G."/>
        </authorList>
    </citation>
    <scope>NUCLEOTIDE SEQUENCE [LARGE SCALE GENOMIC DNA]</scope>
    <source>
        <strain evidence="2">Tcor2-1</strain>
        <tissue evidence="2">Whole body</tissue>
    </source>
</reference>
<feature type="compositionally biased region" description="Basic residues" evidence="1">
    <location>
        <begin position="95"/>
        <end position="107"/>
    </location>
</feature>
<proteinExistence type="predicted"/>
<name>A0A151JLP6_9HYME</name>
<sequence length="107" mass="12257">DDTPLFSKKSVTAGVTRATPRACQETRVSLRREIRGESCEKSTGASAVSHLVGDASHRAVYNRNRRGNYSRSREIGEEIKRRKGSKARRQEMKSFHAKGRRKRKRDR</sequence>
<organism evidence="2 3">
    <name type="scientific">Trachymyrmex cornetzi</name>
    <dbReference type="NCBI Taxonomy" id="471704"/>
    <lineage>
        <taxon>Eukaryota</taxon>
        <taxon>Metazoa</taxon>
        <taxon>Ecdysozoa</taxon>
        <taxon>Arthropoda</taxon>
        <taxon>Hexapoda</taxon>
        <taxon>Insecta</taxon>
        <taxon>Pterygota</taxon>
        <taxon>Neoptera</taxon>
        <taxon>Endopterygota</taxon>
        <taxon>Hymenoptera</taxon>
        <taxon>Apocrita</taxon>
        <taxon>Aculeata</taxon>
        <taxon>Formicoidea</taxon>
        <taxon>Formicidae</taxon>
        <taxon>Myrmicinae</taxon>
        <taxon>Trachymyrmex</taxon>
    </lineage>
</organism>
<evidence type="ECO:0000256" key="1">
    <source>
        <dbReference type="SAM" id="MobiDB-lite"/>
    </source>
</evidence>
<feature type="region of interest" description="Disordered" evidence="1">
    <location>
        <begin position="58"/>
        <end position="107"/>
    </location>
</feature>
<protein>
    <submittedName>
        <fullName evidence="2">Uncharacterized protein</fullName>
    </submittedName>
</protein>
<dbReference type="EMBL" id="KQ978993">
    <property type="protein sequence ID" value="KYN26710.1"/>
    <property type="molecule type" value="Genomic_DNA"/>
</dbReference>
<keyword evidence="3" id="KW-1185">Reference proteome</keyword>